<organism evidence="2 3">
    <name type="scientific">Nocardiopsis dassonvillei (strain ATCC 23218 / DSM 43111 / CIP 107115 / JCM 7437 / KCTC 9190 / NBRC 14626 / NCTC 10488 / NRRL B-5397 / IMRU 509)</name>
    <name type="common">Actinomadura dassonvillei</name>
    <dbReference type="NCBI Taxonomy" id="446468"/>
    <lineage>
        <taxon>Bacteria</taxon>
        <taxon>Bacillati</taxon>
        <taxon>Actinomycetota</taxon>
        <taxon>Actinomycetes</taxon>
        <taxon>Streptosporangiales</taxon>
        <taxon>Nocardiopsidaceae</taxon>
        <taxon>Nocardiopsis</taxon>
    </lineage>
</organism>
<proteinExistence type="predicted"/>
<feature type="region of interest" description="Disordered" evidence="1">
    <location>
        <begin position="1"/>
        <end position="22"/>
    </location>
</feature>
<accession>D7AXH4</accession>
<keyword evidence="3" id="KW-1185">Reference proteome</keyword>
<dbReference type="KEGG" id="nda:Ndas_0601"/>
<sequence>MRCPSCQSSNVKDHTRNGEHLGSSCGDCSNTWVSAQSTTAFLDERRTLKSWRGRS</sequence>
<protein>
    <recommendedName>
        <fullName evidence="4">Transcription factor zinc-finger domain-containing protein</fullName>
    </recommendedName>
</protein>
<dbReference type="STRING" id="446468.Ndas_0601"/>
<dbReference type="GeneID" id="91489455"/>
<dbReference type="EMBL" id="CP002040">
    <property type="protein sequence ID" value="ADH66048.1"/>
    <property type="molecule type" value="Genomic_DNA"/>
</dbReference>
<evidence type="ECO:0000313" key="2">
    <source>
        <dbReference type="EMBL" id="ADH66048.1"/>
    </source>
</evidence>
<dbReference type="AlphaFoldDB" id="D7AXH4"/>
<feature type="compositionally biased region" description="Polar residues" evidence="1">
    <location>
        <begin position="1"/>
        <end position="10"/>
    </location>
</feature>
<evidence type="ECO:0000313" key="3">
    <source>
        <dbReference type="Proteomes" id="UP000002219"/>
    </source>
</evidence>
<evidence type="ECO:0000256" key="1">
    <source>
        <dbReference type="SAM" id="MobiDB-lite"/>
    </source>
</evidence>
<dbReference type="RefSeq" id="WP_013151655.1">
    <property type="nucleotide sequence ID" value="NC_014210.1"/>
</dbReference>
<name>D7AXH4_NOCDD</name>
<evidence type="ECO:0008006" key="4">
    <source>
        <dbReference type="Google" id="ProtNLM"/>
    </source>
</evidence>
<reference evidence="2 3" key="1">
    <citation type="journal article" date="2010" name="Stand. Genomic Sci.">
        <title>Complete genome sequence of Nocardiopsis dassonvillei type strain (IMRU 509).</title>
        <authorList>
            <person name="Sun H."/>
            <person name="Lapidus A."/>
            <person name="Nolan M."/>
            <person name="Lucas S."/>
            <person name="Del Rio T.G."/>
            <person name="Tice H."/>
            <person name="Cheng J.F."/>
            <person name="Tapia R."/>
            <person name="Han C."/>
            <person name="Goodwin L."/>
            <person name="Pitluck S."/>
            <person name="Pagani I."/>
            <person name="Ivanova N."/>
            <person name="Mavromatis K."/>
            <person name="Mikhailova N."/>
            <person name="Pati A."/>
            <person name="Chen A."/>
            <person name="Palaniappan K."/>
            <person name="Land M."/>
            <person name="Hauser L."/>
            <person name="Chang Y.J."/>
            <person name="Jeffries C.D."/>
            <person name="Djao O.D."/>
            <person name="Rohde M."/>
            <person name="Sikorski J."/>
            <person name="Goker M."/>
            <person name="Woyke T."/>
            <person name="Bristow J."/>
            <person name="Eisen J.A."/>
            <person name="Markowitz V."/>
            <person name="Hugenholtz P."/>
            <person name="Kyrpides N.C."/>
            <person name="Klenk H.P."/>
        </authorList>
    </citation>
    <scope>NUCLEOTIDE SEQUENCE [LARGE SCALE GENOMIC DNA]</scope>
    <source>
        <strain evidence="3">ATCC 23218 / DSM 43111 / CIP 107115 / JCM 7437 / KCTC 9190 / NBRC 14626 / NCTC 10488 / NRRL B-5397 / IMRU 509</strain>
    </source>
</reference>
<dbReference type="Proteomes" id="UP000002219">
    <property type="component" value="Chromosome 1"/>
</dbReference>
<gene>
    <name evidence="2" type="ordered locus">Ndas_0601</name>
</gene>
<dbReference type="HOGENOM" id="CLU_3027745_0_0_11"/>